<feature type="transmembrane region" description="Helical" evidence="6">
    <location>
        <begin position="37"/>
        <end position="63"/>
    </location>
</feature>
<comment type="similarity">
    <text evidence="2">Belongs to the tetraspanin (TM4SF) family.</text>
</comment>
<name>A0A8K9X7W7_ONCMY</name>
<evidence type="ECO:0000256" key="2">
    <source>
        <dbReference type="ARBA" id="ARBA00006840"/>
    </source>
</evidence>
<keyword evidence="5 6" id="KW-0472">Membrane</keyword>
<dbReference type="Ensembl" id="ENSOMYT00000143552.1">
    <property type="protein sequence ID" value="ENSOMYP00000129133.1"/>
    <property type="gene ID" value="ENSOMYG00000052447.1"/>
</dbReference>
<keyword evidence="8" id="KW-1185">Reference proteome</keyword>
<evidence type="ECO:0008006" key="9">
    <source>
        <dbReference type="Google" id="ProtNLM"/>
    </source>
</evidence>
<dbReference type="PRINTS" id="PR00259">
    <property type="entry name" value="TMFOUR"/>
</dbReference>
<evidence type="ECO:0000256" key="1">
    <source>
        <dbReference type="ARBA" id="ARBA00004141"/>
    </source>
</evidence>
<dbReference type="PANTHER" id="PTHR19282">
    <property type="entry name" value="TETRASPANIN"/>
    <property type="match status" value="1"/>
</dbReference>
<keyword evidence="4 6" id="KW-1133">Transmembrane helix</keyword>
<sequence length="121" mass="13294">MLMSSHFVFQIGGCVILGVSIYFKVSKNGNVIMDEALPFVDLLIAVGVIIMVLGFLGCCGAIKENRCMLILFFIGLLHIFILLFIAGILGAVGEKNVRRKPSLVESALFPHVNEIMLNQRL</sequence>
<feature type="transmembrane region" description="Helical" evidence="6">
    <location>
        <begin position="6"/>
        <end position="25"/>
    </location>
</feature>
<organism evidence="7 8">
    <name type="scientific">Oncorhynchus mykiss</name>
    <name type="common">Rainbow trout</name>
    <name type="synonym">Salmo gairdneri</name>
    <dbReference type="NCBI Taxonomy" id="8022"/>
    <lineage>
        <taxon>Eukaryota</taxon>
        <taxon>Metazoa</taxon>
        <taxon>Chordata</taxon>
        <taxon>Craniata</taxon>
        <taxon>Vertebrata</taxon>
        <taxon>Euteleostomi</taxon>
        <taxon>Actinopterygii</taxon>
        <taxon>Neopterygii</taxon>
        <taxon>Teleostei</taxon>
        <taxon>Protacanthopterygii</taxon>
        <taxon>Salmoniformes</taxon>
        <taxon>Salmonidae</taxon>
        <taxon>Salmoninae</taxon>
        <taxon>Oncorhynchus</taxon>
    </lineage>
</organism>
<evidence type="ECO:0000256" key="3">
    <source>
        <dbReference type="ARBA" id="ARBA00022692"/>
    </source>
</evidence>
<dbReference type="Proteomes" id="UP000694395">
    <property type="component" value="Chromosome 21"/>
</dbReference>
<reference evidence="7" key="2">
    <citation type="submission" date="2025-08" db="UniProtKB">
        <authorList>
            <consortium name="Ensembl"/>
        </authorList>
    </citation>
    <scope>IDENTIFICATION</scope>
</reference>
<feature type="transmembrane region" description="Helical" evidence="6">
    <location>
        <begin position="69"/>
        <end position="92"/>
    </location>
</feature>
<dbReference type="InterPro" id="IPR018499">
    <property type="entry name" value="Tetraspanin/Peripherin"/>
</dbReference>
<dbReference type="PROSITE" id="PS00421">
    <property type="entry name" value="TM4_1"/>
    <property type="match status" value="1"/>
</dbReference>
<evidence type="ECO:0000256" key="4">
    <source>
        <dbReference type="ARBA" id="ARBA00022989"/>
    </source>
</evidence>
<accession>A0A8K9X7W7</accession>
<proteinExistence type="inferred from homology"/>
<dbReference type="AlphaFoldDB" id="A0A8K9X7W7"/>
<keyword evidence="3 6" id="KW-0812">Transmembrane</keyword>
<evidence type="ECO:0000313" key="7">
    <source>
        <dbReference type="Ensembl" id="ENSOMYP00000129133.1"/>
    </source>
</evidence>
<comment type="subcellular location">
    <subcellularLocation>
        <location evidence="1">Membrane</location>
        <topology evidence="1">Multi-pass membrane protein</topology>
    </subcellularLocation>
</comment>
<dbReference type="Pfam" id="PF00335">
    <property type="entry name" value="Tetraspanin"/>
    <property type="match status" value="1"/>
</dbReference>
<dbReference type="InterPro" id="IPR018503">
    <property type="entry name" value="Tetraspanin_CS"/>
</dbReference>
<evidence type="ECO:0000313" key="8">
    <source>
        <dbReference type="Proteomes" id="UP000694395"/>
    </source>
</evidence>
<dbReference type="GeneTree" id="ENSGT00940000158153"/>
<dbReference type="PANTHER" id="PTHR19282:SF380">
    <property type="entry name" value="TETRASPANIN-8"/>
    <property type="match status" value="1"/>
</dbReference>
<dbReference type="GO" id="GO:0005886">
    <property type="term" value="C:plasma membrane"/>
    <property type="evidence" value="ECO:0007669"/>
    <property type="project" value="TreeGrafter"/>
</dbReference>
<evidence type="ECO:0000256" key="6">
    <source>
        <dbReference type="SAM" id="Phobius"/>
    </source>
</evidence>
<protein>
    <recommendedName>
        <fullName evidence="9">Tetraspanin-8-like</fullName>
    </recommendedName>
</protein>
<reference evidence="7" key="1">
    <citation type="submission" date="2020-07" db="EMBL/GenBank/DDBJ databases">
        <title>A long reads based de novo assembly of the rainbow trout Arlee double haploid line genome.</title>
        <authorList>
            <person name="Gao G."/>
            <person name="Palti Y."/>
        </authorList>
    </citation>
    <scope>NUCLEOTIDE SEQUENCE [LARGE SCALE GENOMIC DNA]</scope>
</reference>
<reference evidence="7" key="3">
    <citation type="submission" date="2025-09" db="UniProtKB">
        <authorList>
            <consortium name="Ensembl"/>
        </authorList>
    </citation>
    <scope>IDENTIFICATION</scope>
</reference>
<evidence type="ECO:0000256" key="5">
    <source>
        <dbReference type="ARBA" id="ARBA00023136"/>
    </source>
</evidence>